<protein>
    <submittedName>
        <fullName evidence="1">Uncharacterized protein</fullName>
    </submittedName>
</protein>
<reference evidence="2" key="1">
    <citation type="journal article" date="2017" name="Med. Chem. Commun.">
        <title>Nonomuraea sp. ATCC 55076 harbours the largest actinomycete chromosome to date and the kistamicin biosynthetic gene cluster.</title>
        <authorList>
            <person name="Nazari B."/>
            <person name="Forneris C.C."/>
            <person name="Gibson M.I."/>
            <person name="Moon K."/>
            <person name="Schramma K.R."/>
            <person name="Seyedsayamdost M.R."/>
        </authorList>
    </citation>
    <scope>NUCLEOTIDE SEQUENCE [LARGE SCALE GENOMIC DNA]</scope>
    <source>
        <strain evidence="2">ATCC 55076</strain>
    </source>
</reference>
<dbReference type="RefSeq" id="WP_080044473.1">
    <property type="nucleotide sequence ID" value="NZ_CP017717.1"/>
</dbReference>
<proteinExistence type="predicted"/>
<name>A0A1V0AD79_9ACTN</name>
<sequence>MTFNLREFDPPITTGGLDLGNAWAHGYHCDDLDEGETYGEQSVLKSSTWSYTVWLKLTGQ</sequence>
<keyword evidence="2" id="KW-1185">Reference proteome</keyword>
<organism evidence="1 2">
    <name type="scientific">[Actinomadura] parvosata subsp. kistnae</name>
    <dbReference type="NCBI Taxonomy" id="1909395"/>
    <lineage>
        <taxon>Bacteria</taxon>
        <taxon>Bacillati</taxon>
        <taxon>Actinomycetota</taxon>
        <taxon>Actinomycetes</taxon>
        <taxon>Streptosporangiales</taxon>
        <taxon>Streptosporangiaceae</taxon>
        <taxon>Nonomuraea</taxon>
    </lineage>
</organism>
<evidence type="ECO:0000313" key="2">
    <source>
        <dbReference type="Proteomes" id="UP000190797"/>
    </source>
</evidence>
<dbReference type="OrthoDB" id="3535968at2"/>
<dbReference type="KEGG" id="noa:BKM31_47800"/>
<dbReference type="EMBL" id="CP017717">
    <property type="protein sequence ID" value="AQZ68155.1"/>
    <property type="molecule type" value="Genomic_DNA"/>
</dbReference>
<dbReference type="Proteomes" id="UP000190797">
    <property type="component" value="Chromosome"/>
</dbReference>
<evidence type="ECO:0000313" key="1">
    <source>
        <dbReference type="EMBL" id="AQZ68155.1"/>
    </source>
</evidence>
<dbReference type="AlphaFoldDB" id="A0A1V0AD79"/>
<accession>A0A1V0AD79</accession>
<gene>
    <name evidence="1" type="ORF">BKM31_47800</name>
</gene>